<dbReference type="Proteomes" id="UP000254841">
    <property type="component" value="Unassembled WGS sequence"/>
</dbReference>
<gene>
    <name evidence="1" type="ORF">NCTC12410_01497</name>
</gene>
<dbReference type="RefSeq" id="WP_115011886.1">
    <property type="nucleotide sequence ID" value="NZ_UGHV01000001.1"/>
</dbReference>
<evidence type="ECO:0000313" key="2">
    <source>
        <dbReference type="Proteomes" id="UP000254841"/>
    </source>
</evidence>
<accession>A0A377J597</accession>
<protein>
    <submittedName>
        <fullName evidence="1">Uncharacterized protein</fullName>
    </submittedName>
</protein>
<proteinExistence type="predicted"/>
<evidence type="ECO:0000313" key="1">
    <source>
        <dbReference type="EMBL" id="STO97662.1"/>
    </source>
</evidence>
<dbReference type="OrthoDB" id="5326420at2"/>
<reference evidence="1 2" key="1">
    <citation type="submission" date="2018-06" db="EMBL/GenBank/DDBJ databases">
        <authorList>
            <consortium name="Pathogen Informatics"/>
            <person name="Doyle S."/>
        </authorList>
    </citation>
    <scope>NUCLEOTIDE SEQUENCE [LARGE SCALE GENOMIC DNA]</scope>
    <source>
        <strain evidence="1 2">NCTC12410</strain>
    </source>
</reference>
<sequence>MSKHRAESKSANVDSTDENDLELFDMLCVALHFAGLKRSALKQILQAYSDELDSFDDEAPYGQEEIIAIIHTLQAKYPEAFHHKAQERIDKGEKQC</sequence>
<dbReference type="AlphaFoldDB" id="A0A377J597"/>
<dbReference type="EMBL" id="UGHV01000001">
    <property type="protein sequence ID" value="STO97662.1"/>
    <property type="molecule type" value="Genomic_DNA"/>
</dbReference>
<name>A0A377J597_9HELI</name>
<organism evidence="1 2">
    <name type="scientific">Helicobacter canis</name>
    <dbReference type="NCBI Taxonomy" id="29419"/>
    <lineage>
        <taxon>Bacteria</taxon>
        <taxon>Pseudomonadati</taxon>
        <taxon>Campylobacterota</taxon>
        <taxon>Epsilonproteobacteria</taxon>
        <taxon>Campylobacterales</taxon>
        <taxon>Helicobacteraceae</taxon>
        <taxon>Helicobacter</taxon>
    </lineage>
</organism>